<dbReference type="AlphaFoldDB" id="A0A9W8H1E4"/>
<proteinExistence type="predicted"/>
<accession>A0A9W8H1E4</accession>
<dbReference type="GO" id="GO:0003676">
    <property type="term" value="F:nucleic acid binding"/>
    <property type="evidence" value="ECO:0007669"/>
    <property type="project" value="InterPro"/>
</dbReference>
<organism evidence="1 2">
    <name type="scientific">Coemansia pectinata</name>
    <dbReference type="NCBI Taxonomy" id="1052879"/>
    <lineage>
        <taxon>Eukaryota</taxon>
        <taxon>Fungi</taxon>
        <taxon>Fungi incertae sedis</taxon>
        <taxon>Zoopagomycota</taxon>
        <taxon>Kickxellomycotina</taxon>
        <taxon>Kickxellomycetes</taxon>
        <taxon>Kickxellales</taxon>
        <taxon>Kickxellaceae</taxon>
        <taxon>Coemansia</taxon>
    </lineage>
</organism>
<name>A0A9W8H1E4_9FUNG</name>
<evidence type="ECO:0000313" key="2">
    <source>
        <dbReference type="Proteomes" id="UP001140011"/>
    </source>
</evidence>
<dbReference type="Proteomes" id="UP001140011">
    <property type="component" value="Unassembled WGS sequence"/>
</dbReference>
<sequence length="285" mass="32448">MTLNMRAKRYMQFGLSALQQSWRTHHRHISALHSLAPSRPLMDIASTRSPLADVDVAPQRHDQRRAQQAGYQLSVATDLSPTPTKVVRLSRLAPGTTPTDIRSIVAGDAFAKRIKSLSFEYDSSLRPLQSCRVTFFNQEDAAEFAMRSKRTVFAGSVIRVDYVTRETVPNPTTEAYLGSMLGRLVFLYGYPPHVNPHQVREYYRDYDIVDTTLPGIQRAPQHGETFLVRRRAFVVQFSTPSEAQRFVRNVYGTEYTQRDTSAYDSREASPTTSRQQYLIKAILLQ</sequence>
<evidence type="ECO:0000313" key="1">
    <source>
        <dbReference type="EMBL" id="KAJ2755708.1"/>
    </source>
</evidence>
<dbReference type="InterPro" id="IPR035979">
    <property type="entry name" value="RBD_domain_sf"/>
</dbReference>
<evidence type="ECO:0008006" key="3">
    <source>
        <dbReference type="Google" id="ProtNLM"/>
    </source>
</evidence>
<dbReference type="SUPFAM" id="SSF54928">
    <property type="entry name" value="RNA-binding domain, RBD"/>
    <property type="match status" value="1"/>
</dbReference>
<gene>
    <name evidence="1" type="ORF">GGI19_001424</name>
</gene>
<dbReference type="CDD" id="cd00590">
    <property type="entry name" value="RRM_SF"/>
    <property type="match status" value="1"/>
</dbReference>
<protein>
    <recommendedName>
        <fullName evidence="3">RRM domain-containing protein</fullName>
    </recommendedName>
</protein>
<reference evidence="1" key="1">
    <citation type="submission" date="2022-07" db="EMBL/GenBank/DDBJ databases">
        <title>Phylogenomic reconstructions and comparative analyses of Kickxellomycotina fungi.</title>
        <authorList>
            <person name="Reynolds N.K."/>
            <person name="Stajich J.E."/>
            <person name="Barry K."/>
            <person name="Grigoriev I.V."/>
            <person name="Crous P."/>
            <person name="Smith M.E."/>
        </authorList>
    </citation>
    <scope>NUCLEOTIDE SEQUENCE</scope>
    <source>
        <strain evidence="1">BCRC 34297</strain>
    </source>
</reference>
<comment type="caution">
    <text evidence="1">The sequence shown here is derived from an EMBL/GenBank/DDBJ whole genome shotgun (WGS) entry which is preliminary data.</text>
</comment>
<dbReference type="Gene3D" id="3.30.70.330">
    <property type="match status" value="1"/>
</dbReference>
<dbReference type="InterPro" id="IPR012677">
    <property type="entry name" value="Nucleotide-bd_a/b_plait_sf"/>
</dbReference>
<dbReference type="EMBL" id="JANBUH010000051">
    <property type="protein sequence ID" value="KAJ2755708.1"/>
    <property type="molecule type" value="Genomic_DNA"/>
</dbReference>
<dbReference type="OrthoDB" id="5541797at2759"/>
<keyword evidence="2" id="KW-1185">Reference proteome</keyword>